<feature type="compositionally biased region" description="Acidic residues" evidence="1">
    <location>
        <begin position="456"/>
        <end position="467"/>
    </location>
</feature>
<feature type="region of interest" description="Disordered" evidence="1">
    <location>
        <begin position="230"/>
        <end position="261"/>
    </location>
</feature>
<dbReference type="RefSeq" id="WP_143093015.1">
    <property type="nucleotide sequence ID" value="NZ_FORH01000001.1"/>
</dbReference>
<name>A0A1I3JFT9_9RHOB</name>
<feature type="compositionally biased region" description="Acidic residues" evidence="1">
    <location>
        <begin position="332"/>
        <end position="349"/>
    </location>
</feature>
<gene>
    <name evidence="2" type="ORF">SAMN04487991_0344</name>
</gene>
<evidence type="ECO:0000313" key="3">
    <source>
        <dbReference type="Proteomes" id="UP000199630"/>
    </source>
</evidence>
<dbReference type="EMBL" id="FORH01000001">
    <property type="protein sequence ID" value="SFI59137.1"/>
    <property type="molecule type" value="Genomic_DNA"/>
</dbReference>
<feature type="region of interest" description="Disordered" evidence="1">
    <location>
        <begin position="332"/>
        <end position="405"/>
    </location>
</feature>
<accession>A0A1I3JFT9</accession>
<protein>
    <submittedName>
        <fullName evidence="2">Uncharacterized protein</fullName>
    </submittedName>
</protein>
<dbReference type="AlphaFoldDB" id="A0A1I3JFT9"/>
<keyword evidence="3" id="KW-1185">Reference proteome</keyword>
<reference evidence="3" key="1">
    <citation type="submission" date="2016-10" db="EMBL/GenBank/DDBJ databases">
        <authorList>
            <person name="Varghese N."/>
            <person name="Submissions S."/>
        </authorList>
    </citation>
    <scope>NUCLEOTIDE SEQUENCE [LARGE SCALE GENOMIC DNA]</scope>
    <source>
        <strain evidence="3">DSM 26471</strain>
    </source>
</reference>
<feature type="compositionally biased region" description="Basic and acidic residues" evidence="1">
    <location>
        <begin position="396"/>
        <end position="405"/>
    </location>
</feature>
<sequence length="497" mass="53057">MTSMPQDKTPLDAVDALFDLRAQIAALREREAELCDEIRTFATETGTQDVSGTNRVAVIETRRPTRVDPGKLPTAILNDPHFFATEEQTVVLLWPRATAVAQSGEAELDDPAERDLQDELRDEFELGDDLAPAFAEAVADAGFPSDEIDLPTEDLPTEDVAAEGETTAPENDVEMEWTAAPELETAKPDTTELAEHDIPEAAPDSGFEAELLDTPASFDTVSFDAVDTAENTPEVAEMPGAEPAQPQMRTIGVPPEEADPFASMLDSASEPVLDQRITDTPVPDAPIAEAFADMSGELDAVAHENTPFATDPVTGVMTDTMADTTTDTVEIAEEAAPDAPSDETADETAGEAVEDHADMEAFTSAEDPFGLKRGPLRAASPAMPLVDGSDAPETATPRDLRPTEHADLMPLAGLHEEEIAQVMAEADAPLEAATLPDALDLSQSLEAEADRKFADGFDETADFEAPENDTSALDTDDDFKPTSTPFASRRFVSGSDI</sequence>
<dbReference type="Proteomes" id="UP000199630">
    <property type="component" value="Unassembled WGS sequence"/>
</dbReference>
<proteinExistence type="predicted"/>
<evidence type="ECO:0000256" key="1">
    <source>
        <dbReference type="SAM" id="MobiDB-lite"/>
    </source>
</evidence>
<organism evidence="2 3">
    <name type="scientific">Celeribacter neptunius</name>
    <dbReference type="NCBI Taxonomy" id="588602"/>
    <lineage>
        <taxon>Bacteria</taxon>
        <taxon>Pseudomonadati</taxon>
        <taxon>Pseudomonadota</taxon>
        <taxon>Alphaproteobacteria</taxon>
        <taxon>Rhodobacterales</taxon>
        <taxon>Roseobacteraceae</taxon>
        <taxon>Celeribacter</taxon>
    </lineage>
</organism>
<evidence type="ECO:0000313" key="2">
    <source>
        <dbReference type="EMBL" id="SFI59137.1"/>
    </source>
</evidence>
<feature type="region of interest" description="Disordered" evidence="1">
    <location>
        <begin position="450"/>
        <end position="497"/>
    </location>
</feature>
<dbReference type="OrthoDB" id="7876723at2"/>
<dbReference type="STRING" id="588602.SAMN04487991_0344"/>